<keyword evidence="12" id="KW-0511">Multifunctional enzyme</keyword>
<dbReference type="InterPro" id="IPR012338">
    <property type="entry name" value="Beta-lactam/transpept-like"/>
</dbReference>
<evidence type="ECO:0000256" key="11">
    <source>
        <dbReference type="ARBA" id="ARBA00022984"/>
    </source>
</evidence>
<evidence type="ECO:0000256" key="15">
    <source>
        <dbReference type="ARBA" id="ARBA00049902"/>
    </source>
</evidence>
<keyword evidence="5" id="KW-0121">Carboxypeptidase</keyword>
<reference evidence="20 21" key="1">
    <citation type="submission" date="2018-06" db="EMBL/GenBank/DDBJ databases">
        <authorList>
            <consortium name="Pathogen Informatics"/>
            <person name="Doyle S."/>
        </authorList>
    </citation>
    <scope>NUCLEOTIDE SEQUENCE [LARGE SCALE GENOMIC DNA]</scope>
    <source>
        <strain evidence="20 21">NCTC12958</strain>
    </source>
</reference>
<keyword evidence="4" id="KW-0964">Secreted</keyword>
<feature type="compositionally biased region" description="Low complexity" evidence="16">
    <location>
        <begin position="744"/>
        <end position="765"/>
    </location>
</feature>
<keyword evidence="17" id="KW-1133">Transmembrane helix</keyword>
<dbReference type="RefSeq" id="WP_111679211.1">
    <property type="nucleotide sequence ID" value="NZ_BPPS01000007.1"/>
</dbReference>
<dbReference type="NCBIfam" id="NF038272">
    <property type="entry name" value="strep_PBP1A"/>
    <property type="match status" value="1"/>
</dbReference>
<keyword evidence="17" id="KW-0472">Membrane</keyword>
<feature type="domain" description="Glycosyl transferase family 51" evidence="19">
    <location>
        <begin position="101"/>
        <end position="277"/>
    </location>
</feature>
<evidence type="ECO:0000256" key="2">
    <source>
        <dbReference type="ARBA" id="ARBA00007090"/>
    </source>
</evidence>
<dbReference type="GO" id="GO:0008955">
    <property type="term" value="F:peptidoglycan glycosyltransferase activity"/>
    <property type="evidence" value="ECO:0007669"/>
    <property type="project" value="UniProtKB-EC"/>
</dbReference>
<keyword evidence="10" id="KW-0133">Cell shape</keyword>
<dbReference type="InterPro" id="IPR036950">
    <property type="entry name" value="PBP_transglycosylase"/>
</dbReference>
<dbReference type="GO" id="GO:0009252">
    <property type="term" value="P:peptidoglycan biosynthetic process"/>
    <property type="evidence" value="ECO:0007669"/>
    <property type="project" value="UniProtKB-KW"/>
</dbReference>
<dbReference type="Gene3D" id="3.40.710.10">
    <property type="entry name" value="DD-peptidase/beta-lactamase superfamily"/>
    <property type="match status" value="1"/>
</dbReference>
<evidence type="ECO:0000256" key="10">
    <source>
        <dbReference type="ARBA" id="ARBA00022960"/>
    </source>
</evidence>
<evidence type="ECO:0000256" key="17">
    <source>
        <dbReference type="SAM" id="Phobius"/>
    </source>
</evidence>
<feature type="domain" description="Penicillin-binding protein transpeptidase" evidence="18">
    <location>
        <begin position="373"/>
        <end position="640"/>
    </location>
</feature>
<keyword evidence="17" id="KW-0812">Transmembrane</keyword>
<evidence type="ECO:0000313" key="20">
    <source>
        <dbReference type="EMBL" id="SQF24168.1"/>
    </source>
</evidence>
<comment type="subcellular location">
    <subcellularLocation>
        <location evidence="1">Secreted</location>
    </subcellularLocation>
</comment>
<dbReference type="InterPro" id="IPR001264">
    <property type="entry name" value="Glyco_trans_51"/>
</dbReference>
<organism evidence="20 21">
    <name type="scientific">Streptococcus thermophilus</name>
    <dbReference type="NCBI Taxonomy" id="1308"/>
    <lineage>
        <taxon>Bacteria</taxon>
        <taxon>Bacillati</taxon>
        <taxon>Bacillota</taxon>
        <taxon>Bacilli</taxon>
        <taxon>Lactobacillales</taxon>
        <taxon>Streptococcaceae</taxon>
        <taxon>Streptococcus</taxon>
    </lineage>
</organism>
<feature type="region of interest" description="Disordered" evidence="16">
    <location>
        <begin position="15"/>
        <end position="37"/>
    </location>
</feature>
<dbReference type="SUPFAM" id="SSF53955">
    <property type="entry name" value="Lysozyme-like"/>
    <property type="match status" value="1"/>
</dbReference>
<keyword evidence="13" id="KW-0961">Cell wall biogenesis/degradation</keyword>
<evidence type="ECO:0000256" key="16">
    <source>
        <dbReference type="SAM" id="MobiDB-lite"/>
    </source>
</evidence>
<keyword evidence="7" id="KW-0328">Glycosyltransferase</keyword>
<evidence type="ECO:0000256" key="7">
    <source>
        <dbReference type="ARBA" id="ARBA00022676"/>
    </source>
</evidence>
<dbReference type="GO" id="GO:0005576">
    <property type="term" value="C:extracellular region"/>
    <property type="evidence" value="ECO:0007669"/>
    <property type="project" value="UniProtKB-SubCell"/>
</dbReference>
<dbReference type="GO" id="GO:0071555">
    <property type="term" value="P:cell wall organization"/>
    <property type="evidence" value="ECO:0007669"/>
    <property type="project" value="UniProtKB-KW"/>
</dbReference>
<dbReference type="SUPFAM" id="SSF56601">
    <property type="entry name" value="beta-lactamase/transpeptidase-like"/>
    <property type="match status" value="1"/>
</dbReference>
<evidence type="ECO:0000259" key="18">
    <source>
        <dbReference type="Pfam" id="PF00905"/>
    </source>
</evidence>
<dbReference type="InterPro" id="IPR050396">
    <property type="entry name" value="Glycosyltr_51/Transpeptidase"/>
</dbReference>
<dbReference type="PANTHER" id="PTHR32282:SF29">
    <property type="entry name" value="PENICILLIN-BINDING PROTEIN 1A"/>
    <property type="match status" value="1"/>
</dbReference>
<keyword evidence="6" id="KW-0645">Protease</keyword>
<dbReference type="GO" id="GO:0009002">
    <property type="term" value="F:serine-type D-Ala-D-Ala carboxypeptidase activity"/>
    <property type="evidence" value="ECO:0007669"/>
    <property type="project" value="UniProtKB-EC"/>
</dbReference>
<evidence type="ECO:0000259" key="19">
    <source>
        <dbReference type="Pfam" id="PF00912"/>
    </source>
</evidence>
<evidence type="ECO:0000256" key="12">
    <source>
        <dbReference type="ARBA" id="ARBA00023268"/>
    </source>
</evidence>
<evidence type="ECO:0000313" key="21">
    <source>
        <dbReference type="Proteomes" id="UP000249634"/>
    </source>
</evidence>
<feature type="compositionally biased region" description="Polar residues" evidence="16">
    <location>
        <begin position="15"/>
        <end position="25"/>
    </location>
</feature>
<evidence type="ECO:0000256" key="5">
    <source>
        <dbReference type="ARBA" id="ARBA00022645"/>
    </source>
</evidence>
<keyword evidence="11" id="KW-0573">Peptidoglycan synthesis</keyword>
<dbReference type="GO" id="GO:0008658">
    <property type="term" value="F:penicillin binding"/>
    <property type="evidence" value="ECO:0007669"/>
    <property type="project" value="InterPro"/>
</dbReference>
<accession>A0A2X3UD62</accession>
<dbReference type="GO" id="GO:0008360">
    <property type="term" value="P:regulation of cell shape"/>
    <property type="evidence" value="ECO:0007669"/>
    <property type="project" value="UniProtKB-KW"/>
</dbReference>
<evidence type="ECO:0000256" key="13">
    <source>
        <dbReference type="ARBA" id="ARBA00023316"/>
    </source>
</evidence>
<evidence type="ECO:0000256" key="1">
    <source>
        <dbReference type="ARBA" id="ARBA00004613"/>
    </source>
</evidence>
<feature type="region of interest" description="Disordered" evidence="16">
    <location>
        <begin position="708"/>
        <end position="765"/>
    </location>
</feature>
<comment type="catalytic activity">
    <reaction evidence="14">
        <text>Preferential cleavage: (Ac)2-L-Lys-D-Ala-|-D-Ala. Also transpeptidation of peptidyl-alanyl moieties that are N-acyl substituents of D-alanine.</text>
        <dbReference type="EC" id="3.4.16.4"/>
    </reaction>
</comment>
<evidence type="ECO:0000256" key="3">
    <source>
        <dbReference type="ARBA" id="ARBA00007739"/>
    </source>
</evidence>
<dbReference type="GO" id="GO:0030288">
    <property type="term" value="C:outer membrane-bounded periplasmic space"/>
    <property type="evidence" value="ECO:0007669"/>
    <property type="project" value="TreeGrafter"/>
</dbReference>
<dbReference type="Pfam" id="PF00912">
    <property type="entry name" value="Transgly"/>
    <property type="match status" value="1"/>
</dbReference>
<dbReference type="Gene3D" id="1.10.3810.10">
    <property type="entry name" value="Biosynthetic peptidoglycan transglycosylase-like"/>
    <property type="match status" value="1"/>
</dbReference>
<evidence type="ECO:0000256" key="9">
    <source>
        <dbReference type="ARBA" id="ARBA00022801"/>
    </source>
</evidence>
<name>A0A2X3UD62_STRTR</name>
<feature type="compositionally biased region" description="Low complexity" evidence="16">
    <location>
        <begin position="708"/>
        <end position="735"/>
    </location>
</feature>
<dbReference type="PANTHER" id="PTHR32282">
    <property type="entry name" value="BINDING PROTEIN TRANSPEPTIDASE, PUTATIVE-RELATED"/>
    <property type="match status" value="1"/>
</dbReference>
<feature type="transmembrane region" description="Helical" evidence="17">
    <location>
        <begin position="53"/>
        <end position="77"/>
    </location>
</feature>
<comment type="catalytic activity">
    <reaction evidence="15">
        <text>[GlcNAc-(1-&gt;4)-Mur2Ac(oyl-L-Ala-gamma-D-Glu-L-Lys-D-Ala-D-Ala)](n)-di-trans,octa-cis-undecaprenyl diphosphate + beta-D-GlcNAc-(1-&gt;4)-Mur2Ac(oyl-L-Ala-gamma-D-Glu-L-Lys-D-Ala-D-Ala)-di-trans,octa-cis-undecaprenyl diphosphate = [GlcNAc-(1-&gt;4)-Mur2Ac(oyl-L-Ala-gamma-D-Glu-L-Lys-D-Ala-D-Ala)](n+1)-di-trans,octa-cis-undecaprenyl diphosphate + di-trans,octa-cis-undecaprenyl diphosphate + H(+)</text>
        <dbReference type="Rhea" id="RHEA:23708"/>
        <dbReference type="Rhea" id="RHEA-COMP:9602"/>
        <dbReference type="Rhea" id="RHEA-COMP:9603"/>
        <dbReference type="ChEBI" id="CHEBI:15378"/>
        <dbReference type="ChEBI" id="CHEBI:58405"/>
        <dbReference type="ChEBI" id="CHEBI:60033"/>
        <dbReference type="ChEBI" id="CHEBI:78435"/>
        <dbReference type="EC" id="2.4.99.28"/>
    </reaction>
</comment>
<proteinExistence type="inferred from homology"/>
<dbReference type="FunFam" id="1.10.3810.10:FF:000001">
    <property type="entry name" value="Penicillin-binding protein 1A"/>
    <property type="match status" value="1"/>
</dbReference>
<dbReference type="NCBIfam" id="TIGR02074">
    <property type="entry name" value="PBP_1a_fam"/>
    <property type="match status" value="1"/>
</dbReference>
<dbReference type="AlphaFoldDB" id="A0A2X3UD62"/>
<comment type="similarity">
    <text evidence="3">In the N-terminal section; belongs to the glycosyltransferase 51 family.</text>
</comment>
<keyword evidence="9" id="KW-0378">Hydrolase</keyword>
<dbReference type="EMBL" id="LS483339">
    <property type="protein sequence ID" value="SQF24168.1"/>
    <property type="molecule type" value="Genomic_DNA"/>
</dbReference>
<evidence type="ECO:0000256" key="6">
    <source>
        <dbReference type="ARBA" id="ARBA00022670"/>
    </source>
</evidence>
<gene>
    <name evidence="20" type="primary">pbp1A</name>
    <name evidence="20" type="ORF">NCTC12958_00338</name>
</gene>
<evidence type="ECO:0000256" key="14">
    <source>
        <dbReference type="ARBA" id="ARBA00034000"/>
    </source>
</evidence>
<keyword evidence="8" id="KW-0808">Transferase</keyword>
<dbReference type="Proteomes" id="UP000249634">
    <property type="component" value="Chromosome 1"/>
</dbReference>
<dbReference type="InterPro" id="IPR023346">
    <property type="entry name" value="Lysozyme-like_dom_sf"/>
</dbReference>
<evidence type="ECO:0000256" key="8">
    <source>
        <dbReference type="ARBA" id="ARBA00022679"/>
    </source>
</evidence>
<evidence type="ECO:0000256" key="4">
    <source>
        <dbReference type="ARBA" id="ARBA00022525"/>
    </source>
</evidence>
<dbReference type="InterPro" id="IPR001460">
    <property type="entry name" value="PCN-bd_Tpept"/>
</dbReference>
<protein>
    <submittedName>
        <fullName evidence="20">Penicillin-binding protein 1A</fullName>
    </submittedName>
</protein>
<dbReference type="Pfam" id="PF00905">
    <property type="entry name" value="Transpeptidase"/>
    <property type="match status" value="1"/>
</dbReference>
<comment type="similarity">
    <text evidence="2">In the C-terminal section; belongs to the transpeptidase family.</text>
</comment>
<sequence>MAKFNFSNFKESLNGSTKRAKNTQVKHSDSSRYSKGKRSAASDQNLGWRIAKYAFIGLLTFFVICVIAGGGLFAYYVSSVPKLTENKLQSTNSSRIYDGNGSLIADLGSEKRESASTGEIPIILVNAITSIEDKRFFTHRGIDVYRIMGAAINNLRHNSTQGGSTLDQQLIKLAYFSTNTSDQTLKRKSQEIWLSLQMERQYTKQEILTFYVNKVYMGNGYYGMKTAAKSYFGKELGDLSVAQAALLAGIPQAPTQYDPYANPDAAKERRNTVLNEMYEDKNISKEEYEQAKATDVSDGLLPLTNKASYEPYLDNYIKQVIEQVSTEANADIYSAGLDVYTNLDPDIQKYIWNVYNSNDYIAYPDDKFQVASTIIDVTNGHVVAQLGSRHQDENIALGTNQAVQTDRDWGSTMKPITDYAPAIEKRVYTNTGTTVYDTPYNFPGTSTPVYNWDRKYYGSISLTYAIQKSRNVPAVKALQATGLEYAQSFLKDLGIEYPEMFYSNAISSSTTSSDPKYGASSEKMAAAYAAFANGGTYYKPSYIKSIKFEDGSTKSYDSKGVEAMSPQTAYMMNSMLKQVLTGGTATEAYVPGTINAGKTGTSSYSDDEYYQVQKESGVYADLIVPDETFVGYNTKYAMAIWTGYENRKTPLYGSDLNIAKQIYGLTSRYLNQMYGAGSEDFDMPSGVYNNGSYVFLTGSSTSNVYTGSLGTSSSSSSSDYGKSSDSSSSQDSQQYGPDASTNPSTSGSNGAENSNSNTSTSTVDE</sequence>
<dbReference type="GO" id="GO:0006508">
    <property type="term" value="P:proteolysis"/>
    <property type="evidence" value="ECO:0007669"/>
    <property type="project" value="UniProtKB-KW"/>
</dbReference>